<comment type="caution">
    <text evidence="2">The sequence shown here is derived from an EMBL/GenBank/DDBJ whole genome shotgun (WGS) entry which is preliminary data.</text>
</comment>
<protein>
    <recommendedName>
        <fullName evidence="4">GPI inositol-deacylase</fullName>
    </recommendedName>
</protein>
<feature type="region of interest" description="Disordered" evidence="1">
    <location>
        <begin position="1"/>
        <end position="34"/>
    </location>
</feature>
<sequence length="238" mass="26190">MCPEAMPGGKMEEVSPKSSHREVEDSPEAESSPELINVPFEKLPAYPFPADIQLKLDDASINVIMHKCHQHPKGTKAIVLLLPGVHGGVGPCRQPGQDFDERCLYASLAQRLHEREIPADLYRCSWPFMRPHIQNAVKGVVRALHLALFKARVAGHHRRERKVKVILIGHSLGASVALSCALYLCQQFGSDGRKCRDLDCLEHASVQVAGLCTLNGACNVQFLQDQLALVKHLGSLQA</sequence>
<evidence type="ECO:0008006" key="4">
    <source>
        <dbReference type="Google" id="ProtNLM"/>
    </source>
</evidence>
<evidence type="ECO:0000256" key="1">
    <source>
        <dbReference type="SAM" id="MobiDB-lite"/>
    </source>
</evidence>
<organism evidence="2 3">
    <name type="scientific">Durusdinium trenchii</name>
    <dbReference type="NCBI Taxonomy" id="1381693"/>
    <lineage>
        <taxon>Eukaryota</taxon>
        <taxon>Sar</taxon>
        <taxon>Alveolata</taxon>
        <taxon>Dinophyceae</taxon>
        <taxon>Suessiales</taxon>
        <taxon>Symbiodiniaceae</taxon>
        <taxon>Durusdinium</taxon>
    </lineage>
</organism>
<gene>
    <name evidence="2" type="ORF">SCF082_LOCUS53073</name>
</gene>
<feature type="non-terminal residue" evidence="2">
    <location>
        <position position="238"/>
    </location>
</feature>
<reference evidence="2 3" key="1">
    <citation type="submission" date="2024-02" db="EMBL/GenBank/DDBJ databases">
        <authorList>
            <person name="Chen Y."/>
            <person name="Shah S."/>
            <person name="Dougan E. K."/>
            <person name="Thang M."/>
            <person name="Chan C."/>
        </authorList>
    </citation>
    <scope>NUCLEOTIDE SEQUENCE [LARGE SCALE GENOMIC DNA]</scope>
</reference>
<evidence type="ECO:0000313" key="2">
    <source>
        <dbReference type="EMBL" id="CAK9114608.1"/>
    </source>
</evidence>
<evidence type="ECO:0000313" key="3">
    <source>
        <dbReference type="Proteomes" id="UP001642464"/>
    </source>
</evidence>
<accession>A0ABP0SQE4</accession>
<dbReference type="InterPro" id="IPR029058">
    <property type="entry name" value="AB_hydrolase_fold"/>
</dbReference>
<dbReference type="Proteomes" id="UP001642464">
    <property type="component" value="Unassembled WGS sequence"/>
</dbReference>
<proteinExistence type="predicted"/>
<feature type="compositionally biased region" description="Basic and acidic residues" evidence="1">
    <location>
        <begin position="10"/>
        <end position="24"/>
    </location>
</feature>
<dbReference type="Gene3D" id="3.40.50.1820">
    <property type="entry name" value="alpha/beta hydrolase"/>
    <property type="match status" value="1"/>
</dbReference>
<dbReference type="EMBL" id="CAXAMM010044417">
    <property type="protein sequence ID" value="CAK9114608.1"/>
    <property type="molecule type" value="Genomic_DNA"/>
</dbReference>
<keyword evidence="3" id="KW-1185">Reference proteome</keyword>
<dbReference type="SUPFAM" id="SSF53474">
    <property type="entry name" value="alpha/beta-Hydrolases"/>
    <property type="match status" value="1"/>
</dbReference>
<name>A0ABP0SQE4_9DINO</name>